<accession>H7EME5</accession>
<dbReference type="AlphaFoldDB" id="H7EME5"/>
<dbReference type="GO" id="GO:0046872">
    <property type="term" value="F:metal ion binding"/>
    <property type="evidence" value="ECO:0007669"/>
    <property type="project" value="UniProtKB-KW"/>
</dbReference>
<keyword evidence="2" id="KW-0408">Iron</keyword>
<dbReference type="InterPro" id="IPR010208">
    <property type="entry name" value="Ion_transpt_RnfC/RsxC"/>
</dbReference>
<dbReference type="InterPro" id="IPR019554">
    <property type="entry name" value="Soluble_ligand-bd"/>
</dbReference>
<dbReference type="InterPro" id="IPR017900">
    <property type="entry name" value="4Fe4S_Fe_S_CS"/>
</dbReference>
<dbReference type="RefSeq" id="WP_002705464.1">
    <property type="nucleotide sequence ID" value="NZ_AGRW01000051.1"/>
</dbReference>
<evidence type="ECO:0000313" key="5">
    <source>
        <dbReference type="EMBL" id="EIC01230.1"/>
    </source>
</evidence>
<evidence type="ECO:0000256" key="3">
    <source>
        <dbReference type="ARBA" id="ARBA00023014"/>
    </source>
</evidence>
<dbReference type="eggNOG" id="COG4656">
    <property type="taxonomic scope" value="Bacteria"/>
</dbReference>
<protein>
    <submittedName>
        <fullName evidence="5">Soluble ligand binding domain protein</fullName>
    </submittedName>
</protein>
<feature type="domain" description="4Fe-4S ferredoxin-type" evidence="4">
    <location>
        <begin position="368"/>
        <end position="398"/>
    </location>
</feature>
<dbReference type="Gene3D" id="3.30.70.20">
    <property type="match status" value="1"/>
</dbReference>
<reference evidence="5 6" key="1">
    <citation type="submission" date="2011-09" db="EMBL/GenBank/DDBJ databases">
        <title>The draft genome of Treponema saccharophilum DSM 2985.</title>
        <authorList>
            <consortium name="US DOE Joint Genome Institute (JGI-PGF)"/>
            <person name="Lucas S."/>
            <person name="Copeland A."/>
            <person name="Lapidus A."/>
            <person name="Glavina del Rio T."/>
            <person name="Dalin E."/>
            <person name="Tice H."/>
            <person name="Bruce D."/>
            <person name="Goodwin L."/>
            <person name="Pitluck S."/>
            <person name="Peters L."/>
            <person name="Kyrpides N."/>
            <person name="Mavromatis K."/>
            <person name="Ivanova N."/>
            <person name="Markowitz V."/>
            <person name="Cheng J.-F."/>
            <person name="Hugenholtz P."/>
            <person name="Woyke T."/>
            <person name="Wu D."/>
            <person name="Gronow S."/>
            <person name="Wellnitz S."/>
            <person name="Brambilla E."/>
            <person name="Klenk H.-P."/>
            <person name="Eisen J.A."/>
        </authorList>
    </citation>
    <scope>NUCLEOTIDE SEQUENCE [LARGE SCALE GENOMIC DNA]</scope>
    <source>
        <strain evidence="5 6">DSM 2985</strain>
    </source>
</reference>
<dbReference type="PANTHER" id="PTHR43034">
    <property type="entry name" value="ION-TRANSLOCATING OXIDOREDUCTASE COMPLEX SUBUNIT C"/>
    <property type="match status" value="1"/>
</dbReference>
<dbReference type="Proteomes" id="UP000003571">
    <property type="component" value="Unassembled WGS sequence"/>
</dbReference>
<dbReference type="InterPro" id="IPR026902">
    <property type="entry name" value="RnfC_N"/>
</dbReference>
<proteinExistence type="predicted"/>
<dbReference type="SUPFAM" id="SSF46548">
    <property type="entry name" value="alpha-helical ferredoxin"/>
    <property type="match status" value="1"/>
</dbReference>
<comment type="caution">
    <text evidence="5">The sequence shown here is derived from an EMBL/GenBank/DDBJ whole genome shotgun (WGS) entry which is preliminary data.</text>
</comment>
<organism evidence="5 6">
    <name type="scientific">Treponema saccharophilum DSM 2985</name>
    <dbReference type="NCBI Taxonomy" id="907348"/>
    <lineage>
        <taxon>Bacteria</taxon>
        <taxon>Pseudomonadati</taxon>
        <taxon>Spirochaetota</taxon>
        <taxon>Spirochaetia</taxon>
        <taxon>Spirochaetales</taxon>
        <taxon>Treponemataceae</taxon>
        <taxon>Treponema</taxon>
    </lineage>
</organism>
<gene>
    <name evidence="5" type="ORF">TresaDRAFT_0367</name>
</gene>
<feature type="domain" description="4Fe-4S ferredoxin-type" evidence="4">
    <location>
        <begin position="415"/>
        <end position="444"/>
    </location>
</feature>
<keyword evidence="1" id="KW-0479">Metal-binding</keyword>
<evidence type="ECO:0000313" key="6">
    <source>
        <dbReference type="Proteomes" id="UP000003571"/>
    </source>
</evidence>
<dbReference type="GO" id="GO:0009055">
    <property type="term" value="F:electron transfer activity"/>
    <property type="evidence" value="ECO:0007669"/>
    <property type="project" value="InterPro"/>
</dbReference>
<dbReference type="PROSITE" id="PS00198">
    <property type="entry name" value="4FE4S_FER_1"/>
    <property type="match status" value="1"/>
</dbReference>
<dbReference type="PANTHER" id="PTHR43034:SF2">
    <property type="entry name" value="ION-TRANSLOCATING OXIDOREDUCTASE COMPLEX SUBUNIT C"/>
    <property type="match status" value="1"/>
</dbReference>
<dbReference type="EMBL" id="AGRW01000051">
    <property type="protein sequence ID" value="EIC01230.1"/>
    <property type="molecule type" value="Genomic_DNA"/>
</dbReference>
<dbReference type="GO" id="GO:0051539">
    <property type="term" value="F:4 iron, 4 sulfur cluster binding"/>
    <property type="evidence" value="ECO:0007669"/>
    <property type="project" value="InterPro"/>
</dbReference>
<keyword evidence="3" id="KW-0411">Iron-sulfur</keyword>
<dbReference type="GO" id="GO:0016020">
    <property type="term" value="C:membrane"/>
    <property type="evidence" value="ECO:0007669"/>
    <property type="project" value="InterPro"/>
</dbReference>
<dbReference type="PROSITE" id="PS51379">
    <property type="entry name" value="4FE4S_FER_2"/>
    <property type="match status" value="2"/>
</dbReference>
<dbReference type="InterPro" id="IPR017896">
    <property type="entry name" value="4Fe4S_Fe-S-bd"/>
</dbReference>
<evidence type="ECO:0000256" key="2">
    <source>
        <dbReference type="ARBA" id="ARBA00023004"/>
    </source>
</evidence>
<dbReference type="Pfam" id="PF10531">
    <property type="entry name" value="SLBB"/>
    <property type="match status" value="1"/>
</dbReference>
<sequence>MVSASNFYSEDKGLFSRSLNSFLPSTAIVPIEEEKSQIPVEPVVSVGDVVAEGQIVAVGGGVNVHSPVPGTVSAIGGEQYANGKQGKAIRIKLGGKFSFVGKKRSRHDWRALGRDSLLQVIRMAGIVNTFKDMSTLFNEISTEERKVVFVRLFDDDPSRVVDSFVAENFSEKVIEGTAVIARACGAAAVVFAYEKQSAESRRIYRVSKDDGSPDQELFPGIAVLRVGVDGKHYPSGTALDLVFASRSASKALVKDNPDIAGCFEPDGFRDSSALFIDPQTALSAFEAAVERVPVMGRFVHVTGDCLNSAAILNVKIGTTLGEVAEQCGGFKKKLSRIVVNGIVSGVCVGSLDVPVSKFVKSVEFIPSAEVRFQSVENCVRCGQCRKICPVNLWPGNIYRVFRNVEDDDIHDFDDSKTVIESARLCIECGLCNSVCPSRLPLKQMIALAKSESI</sequence>
<dbReference type="STRING" id="907348.TresaDRAFT_0367"/>
<keyword evidence="6" id="KW-1185">Reference proteome</keyword>
<evidence type="ECO:0000259" key="4">
    <source>
        <dbReference type="PROSITE" id="PS51379"/>
    </source>
</evidence>
<dbReference type="Pfam" id="PF13375">
    <property type="entry name" value="RnfC_N"/>
    <property type="match status" value="1"/>
</dbReference>
<dbReference type="OrthoDB" id="358646at2"/>
<dbReference type="Pfam" id="PF13183">
    <property type="entry name" value="Fer4_8"/>
    <property type="match status" value="1"/>
</dbReference>
<dbReference type="PATRIC" id="fig|907348.3.peg.2124"/>
<name>H7EME5_9SPIR</name>
<evidence type="ECO:0000256" key="1">
    <source>
        <dbReference type="ARBA" id="ARBA00022723"/>
    </source>
</evidence>